<sequence>MYLRADHAEKSLPALRAFIRANPLGVLTTAIESSAFPLLQCSHIPWVLDIADDSSETDFGTLRGHMARANPQAKAMVASAKARAQSAGLEPGQPMQLEKEVMVLFNAPVNHYVTAKFNVETKPATGKVVPTWNYAAVQAYGVVTVYYDMKAETSSAYLGQQIRDLSHMAESKIMGFKQPWKVEDAPASYIRTMTKAIVGVEIKITSLGGKWKMSQEESLGDRAGIIQGFQSMGTDAGNWMATTITERCALSDERKTKS</sequence>
<dbReference type="PANTHER" id="PTHR35802:SF1">
    <property type="entry name" value="PROTEASE SYNTHASE AND SPORULATION PROTEIN PAI 2"/>
    <property type="match status" value="1"/>
</dbReference>
<dbReference type="InParanoid" id="H3H082"/>
<dbReference type="RefSeq" id="XP_067736892.1">
    <property type="nucleotide sequence ID" value="XM_067885886.1"/>
</dbReference>
<dbReference type="VEuPathDB" id="FungiDB:KRP23_14997"/>
<dbReference type="OrthoDB" id="72463at2759"/>
<dbReference type="Pfam" id="PF04299">
    <property type="entry name" value="FMN_bind_2"/>
    <property type="match status" value="1"/>
</dbReference>
<dbReference type="InterPro" id="IPR007396">
    <property type="entry name" value="TR_PAI2-type"/>
</dbReference>
<reference evidence="1" key="2">
    <citation type="submission" date="2015-06" db="UniProtKB">
        <authorList>
            <consortium name="EnsemblProtists"/>
        </authorList>
    </citation>
    <scope>IDENTIFICATION</scope>
    <source>
        <strain evidence="1">Pr102</strain>
    </source>
</reference>
<dbReference type="HOGENOM" id="CLU_065853_1_0_1"/>
<dbReference type="EMBL" id="DS566087">
    <property type="status" value="NOT_ANNOTATED_CDS"/>
    <property type="molecule type" value="Genomic_DNA"/>
</dbReference>
<dbReference type="InterPro" id="IPR012349">
    <property type="entry name" value="Split_barrel_FMN-bd"/>
</dbReference>
<dbReference type="PANTHER" id="PTHR35802">
    <property type="entry name" value="PROTEASE SYNTHASE AND SPORULATION PROTEIN PAI 2"/>
    <property type="match status" value="1"/>
</dbReference>
<evidence type="ECO:0000313" key="2">
    <source>
        <dbReference type="Proteomes" id="UP000005238"/>
    </source>
</evidence>
<name>H3H082_PHYRM</name>
<dbReference type="PIRSF" id="PIRSF010372">
    <property type="entry name" value="PaiB"/>
    <property type="match status" value="1"/>
</dbReference>
<dbReference type="Gene3D" id="2.30.110.10">
    <property type="entry name" value="Electron Transport, Fmn-binding Protein, Chain A"/>
    <property type="match status" value="1"/>
</dbReference>
<dbReference type="VEuPathDB" id="FungiDB:KRP22_8799"/>
<dbReference type="GeneID" id="94221676"/>
<evidence type="ECO:0008006" key="3">
    <source>
        <dbReference type="Google" id="ProtNLM"/>
    </source>
</evidence>
<dbReference type="eggNOG" id="ENOG502RCZR">
    <property type="taxonomic scope" value="Eukaryota"/>
</dbReference>
<proteinExistence type="predicted"/>
<dbReference type="AlphaFoldDB" id="H3H082"/>
<dbReference type="Proteomes" id="UP000005238">
    <property type="component" value="Unassembled WGS sequence"/>
</dbReference>
<dbReference type="EnsemblProtists" id="Phyra83543">
    <property type="protein sequence ID" value="Phyra83543"/>
    <property type="gene ID" value="Phyra83543"/>
</dbReference>
<protein>
    <recommendedName>
        <fullName evidence="3">Transcriptional regulator</fullName>
    </recommendedName>
</protein>
<organism evidence="1 2">
    <name type="scientific">Phytophthora ramorum</name>
    <name type="common">Sudden oak death agent</name>
    <dbReference type="NCBI Taxonomy" id="164328"/>
    <lineage>
        <taxon>Eukaryota</taxon>
        <taxon>Sar</taxon>
        <taxon>Stramenopiles</taxon>
        <taxon>Oomycota</taxon>
        <taxon>Peronosporomycetes</taxon>
        <taxon>Peronosporales</taxon>
        <taxon>Peronosporaceae</taxon>
        <taxon>Phytophthora</taxon>
    </lineage>
</organism>
<reference evidence="2" key="1">
    <citation type="journal article" date="2006" name="Science">
        <title>Phytophthora genome sequences uncover evolutionary origins and mechanisms of pathogenesis.</title>
        <authorList>
            <person name="Tyler B.M."/>
            <person name="Tripathy S."/>
            <person name="Zhang X."/>
            <person name="Dehal P."/>
            <person name="Jiang R.H."/>
            <person name="Aerts A."/>
            <person name="Arredondo F.D."/>
            <person name="Baxter L."/>
            <person name="Bensasson D."/>
            <person name="Beynon J.L."/>
            <person name="Chapman J."/>
            <person name="Damasceno C.M."/>
            <person name="Dorrance A.E."/>
            <person name="Dou D."/>
            <person name="Dickerman A.W."/>
            <person name="Dubchak I.L."/>
            <person name="Garbelotto M."/>
            <person name="Gijzen M."/>
            <person name="Gordon S.G."/>
            <person name="Govers F."/>
            <person name="Grunwald N.J."/>
            <person name="Huang W."/>
            <person name="Ivors K.L."/>
            <person name="Jones R.W."/>
            <person name="Kamoun S."/>
            <person name="Krampis K."/>
            <person name="Lamour K.H."/>
            <person name="Lee M.K."/>
            <person name="McDonald W.H."/>
            <person name="Medina M."/>
            <person name="Meijer H.J."/>
            <person name="Nordberg E.K."/>
            <person name="Maclean D.J."/>
            <person name="Ospina-Giraldo M.D."/>
            <person name="Morris P.F."/>
            <person name="Phuntumart V."/>
            <person name="Putnam N.H."/>
            <person name="Rash S."/>
            <person name="Rose J.K."/>
            <person name="Sakihama Y."/>
            <person name="Salamov A.A."/>
            <person name="Savidor A."/>
            <person name="Scheuring C.F."/>
            <person name="Smith B.M."/>
            <person name="Sobral B.W."/>
            <person name="Terry A."/>
            <person name="Torto-Alalibo T.A."/>
            <person name="Win J."/>
            <person name="Xu Z."/>
            <person name="Zhang H."/>
            <person name="Grigoriev I.V."/>
            <person name="Rokhsar D.S."/>
            <person name="Boore J.L."/>
        </authorList>
    </citation>
    <scope>NUCLEOTIDE SEQUENCE [LARGE SCALE GENOMIC DNA]</scope>
    <source>
        <strain evidence="2">Pr102</strain>
    </source>
</reference>
<keyword evidence="2" id="KW-1185">Reference proteome</keyword>
<dbReference type="SUPFAM" id="SSF50475">
    <property type="entry name" value="FMN-binding split barrel"/>
    <property type="match status" value="1"/>
</dbReference>
<accession>H3H082</accession>
<evidence type="ECO:0000313" key="1">
    <source>
        <dbReference type="EnsemblProtists" id="Phyra83543"/>
    </source>
</evidence>